<organism evidence="4 5">
    <name type="scientific">Luteimicrobium subarcticum</name>
    <dbReference type="NCBI Taxonomy" id="620910"/>
    <lineage>
        <taxon>Bacteria</taxon>
        <taxon>Bacillati</taxon>
        <taxon>Actinomycetota</taxon>
        <taxon>Actinomycetes</taxon>
        <taxon>Micrococcales</taxon>
        <taxon>Luteimicrobium</taxon>
    </lineage>
</organism>
<dbReference type="InterPro" id="IPR011098">
    <property type="entry name" value="G5_dom"/>
</dbReference>
<feature type="signal peptide" evidence="2">
    <location>
        <begin position="1"/>
        <end position="38"/>
    </location>
</feature>
<gene>
    <name evidence="4" type="ORF">CLV34_1554</name>
</gene>
<comment type="caution">
    <text evidence="4">The sequence shown here is derived from an EMBL/GenBank/DDBJ whole genome shotgun (WGS) entry which is preliminary data.</text>
</comment>
<dbReference type="RefSeq" id="WP_100349658.1">
    <property type="nucleotide sequence ID" value="NZ_PGTZ01000007.1"/>
</dbReference>
<reference evidence="4 5" key="1">
    <citation type="submission" date="2017-11" db="EMBL/GenBank/DDBJ databases">
        <title>Genomic Encyclopedia of Archaeal and Bacterial Type Strains, Phase II (KMG-II): From Individual Species to Whole Genera.</title>
        <authorList>
            <person name="Goeker M."/>
        </authorList>
    </citation>
    <scope>NUCLEOTIDE SEQUENCE [LARGE SCALE GENOMIC DNA]</scope>
    <source>
        <strain evidence="4 5">DSM 22413</strain>
    </source>
</reference>
<dbReference type="Gene3D" id="2.20.230.10">
    <property type="entry name" value="Resuscitation-promoting factor rpfb"/>
    <property type="match status" value="1"/>
</dbReference>
<dbReference type="SUPFAM" id="SSF53955">
    <property type="entry name" value="Lysozyme-like"/>
    <property type="match status" value="1"/>
</dbReference>
<dbReference type="PROSITE" id="PS51109">
    <property type="entry name" value="G5"/>
    <property type="match status" value="1"/>
</dbReference>
<dbReference type="Proteomes" id="UP000231586">
    <property type="component" value="Unassembled WGS sequence"/>
</dbReference>
<feature type="domain" description="G5" evidence="3">
    <location>
        <begin position="128"/>
        <end position="207"/>
    </location>
</feature>
<protein>
    <submittedName>
        <fullName evidence="4">Surface rod structure-forming protein G</fullName>
    </submittedName>
</protein>
<dbReference type="EMBL" id="PGTZ01000007">
    <property type="protein sequence ID" value="PJI94069.1"/>
    <property type="molecule type" value="Genomic_DNA"/>
</dbReference>
<evidence type="ECO:0000256" key="1">
    <source>
        <dbReference type="ARBA" id="ARBA00022729"/>
    </source>
</evidence>
<name>A0A2M8WT24_9MICO</name>
<evidence type="ECO:0000259" key="3">
    <source>
        <dbReference type="PROSITE" id="PS51109"/>
    </source>
</evidence>
<dbReference type="OrthoDB" id="9766277at2"/>
<keyword evidence="1 2" id="KW-0732">Signal</keyword>
<sequence>MTFLPRALARPGRRIAGVATAVSLAAAGGVAVSAPSFAGTTTAASATTSPHQVVSHTVRTSTSRSLPSGAKVRLVAAGWKKSYVTSTSWSVGAVLSAHGVHRDSNDLVYIGPATWADRREGAVAQITVKRVTATKKTTRKLVHYKTVTRHDAHRYASLGKVLQRSGRNGVRTTVQSVTLVDGKVSKRRTVSVRSTARDRVVVVGTRKTPRKATVAYSRAVGREMVRRKGWSTHQYTCLVSLWNRESGWRVSAHNASSGAWGIPQALPGNKMSTKGTDWKTNPKTQISWGLGYIKGRYGSPCGALAHSHRSGWY</sequence>
<accession>A0A2M8WT24</accession>
<dbReference type="Pfam" id="PF07501">
    <property type="entry name" value="G5"/>
    <property type="match status" value="1"/>
</dbReference>
<proteinExistence type="predicted"/>
<dbReference type="InterPro" id="IPR023346">
    <property type="entry name" value="Lysozyme-like_dom_sf"/>
</dbReference>
<dbReference type="SMART" id="SM01208">
    <property type="entry name" value="G5"/>
    <property type="match status" value="1"/>
</dbReference>
<evidence type="ECO:0000313" key="5">
    <source>
        <dbReference type="Proteomes" id="UP000231586"/>
    </source>
</evidence>
<feature type="chain" id="PRO_5038728302" evidence="2">
    <location>
        <begin position="39"/>
        <end position="313"/>
    </location>
</feature>
<evidence type="ECO:0000256" key="2">
    <source>
        <dbReference type="SAM" id="SignalP"/>
    </source>
</evidence>
<keyword evidence="5" id="KW-1185">Reference proteome</keyword>
<dbReference type="AlphaFoldDB" id="A0A2M8WT24"/>
<evidence type="ECO:0000313" key="4">
    <source>
        <dbReference type="EMBL" id="PJI94069.1"/>
    </source>
</evidence>